<evidence type="ECO:0000256" key="2">
    <source>
        <dbReference type="ARBA" id="ARBA00022475"/>
    </source>
</evidence>
<feature type="transmembrane region" description="Helical" evidence="7">
    <location>
        <begin position="55"/>
        <end position="77"/>
    </location>
</feature>
<dbReference type="Pfam" id="PF03631">
    <property type="entry name" value="Virul_fac_BrkB"/>
    <property type="match status" value="1"/>
</dbReference>
<feature type="transmembrane region" description="Helical" evidence="7">
    <location>
        <begin position="235"/>
        <end position="260"/>
    </location>
</feature>
<evidence type="ECO:0000256" key="6">
    <source>
        <dbReference type="SAM" id="MobiDB-lite"/>
    </source>
</evidence>
<dbReference type="PANTHER" id="PTHR30213:SF0">
    <property type="entry name" value="UPF0761 MEMBRANE PROTEIN YIHY"/>
    <property type="match status" value="1"/>
</dbReference>
<evidence type="ECO:0000256" key="5">
    <source>
        <dbReference type="ARBA" id="ARBA00023136"/>
    </source>
</evidence>
<feature type="compositionally biased region" description="Low complexity" evidence="6">
    <location>
        <begin position="9"/>
        <end position="31"/>
    </location>
</feature>
<dbReference type="InterPro" id="IPR017039">
    <property type="entry name" value="Virul_fac_BrkB"/>
</dbReference>
<evidence type="ECO:0000313" key="9">
    <source>
        <dbReference type="Proteomes" id="UP001330827"/>
    </source>
</evidence>
<keyword evidence="5 7" id="KW-0472">Membrane</keyword>
<gene>
    <name evidence="8" type="ORF">OIE64_12670</name>
</gene>
<feature type="region of interest" description="Disordered" evidence="6">
    <location>
        <begin position="1"/>
        <end position="31"/>
    </location>
</feature>
<feature type="compositionally biased region" description="Acidic residues" evidence="6">
    <location>
        <begin position="323"/>
        <end position="334"/>
    </location>
</feature>
<evidence type="ECO:0000313" key="8">
    <source>
        <dbReference type="EMBL" id="WSC13603.1"/>
    </source>
</evidence>
<feature type="transmembrane region" description="Helical" evidence="7">
    <location>
        <begin position="157"/>
        <end position="181"/>
    </location>
</feature>
<protein>
    <submittedName>
        <fullName evidence="8">YihY/virulence factor BrkB family protein</fullName>
    </submittedName>
</protein>
<feature type="transmembrane region" description="Helical" evidence="7">
    <location>
        <begin position="266"/>
        <end position="291"/>
    </location>
</feature>
<keyword evidence="2" id="KW-1003">Cell membrane</keyword>
<keyword evidence="9" id="KW-1185">Reference proteome</keyword>
<dbReference type="PANTHER" id="PTHR30213">
    <property type="entry name" value="INNER MEMBRANE PROTEIN YHJD"/>
    <property type="match status" value="1"/>
</dbReference>
<evidence type="ECO:0000256" key="4">
    <source>
        <dbReference type="ARBA" id="ARBA00022989"/>
    </source>
</evidence>
<feature type="transmembrane region" description="Helical" evidence="7">
    <location>
        <begin position="114"/>
        <end position="136"/>
    </location>
</feature>
<comment type="subcellular location">
    <subcellularLocation>
        <location evidence="1">Cell membrane</location>
        <topology evidence="1">Multi-pass membrane protein</topology>
    </subcellularLocation>
</comment>
<evidence type="ECO:0000256" key="7">
    <source>
        <dbReference type="SAM" id="Phobius"/>
    </source>
</evidence>
<name>A0ABZ1G2X6_9ACTN</name>
<proteinExistence type="predicted"/>
<feature type="transmembrane region" description="Helical" evidence="7">
    <location>
        <begin position="201"/>
        <end position="223"/>
    </location>
</feature>
<dbReference type="EMBL" id="CP109114">
    <property type="protein sequence ID" value="WSC13603.1"/>
    <property type="molecule type" value="Genomic_DNA"/>
</dbReference>
<dbReference type="NCBIfam" id="TIGR00765">
    <property type="entry name" value="yihY_not_rbn"/>
    <property type="match status" value="1"/>
</dbReference>
<organism evidence="8 9">
    <name type="scientific">Streptomyces brevispora</name>
    <dbReference type="NCBI Taxonomy" id="887462"/>
    <lineage>
        <taxon>Bacteria</taxon>
        <taxon>Bacillati</taxon>
        <taxon>Actinomycetota</taxon>
        <taxon>Actinomycetes</taxon>
        <taxon>Kitasatosporales</taxon>
        <taxon>Streptomycetaceae</taxon>
        <taxon>Streptomyces</taxon>
    </lineage>
</organism>
<evidence type="ECO:0000256" key="1">
    <source>
        <dbReference type="ARBA" id="ARBA00004651"/>
    </source>
</evidence>
<dbReference type="Proteomes" id="UP001330827">
    <property type="component" value="Chromosome"/>
</dbReference>
<keyword evidence="3 7" id="KW-0812">Transmembrane</keyword>
<accession>A0ABZ1G2X6</accession>
<evidence type="ECO:0000256" key="3">
    <source>
        <dbReference type="ARBA" id="ARBA00022692"/>
    </source>
</evidence>
<sequence length="353" mass="37320">MFSKISDTAAAAPPRATGRAGRAGHPGPARRWPVALRRTPVSLWNDDLSDWAAALTYYAILALLPALLVTVSVIGLANPRATDTLIADITAFAPAESGAALRQPLLAATHERTAVWLLVATGTVSAVWSASSYLAVFRRALHAMHGVRDTRPALRKAHIIVATAFGLLLLLMTSAFALVLSGPLARWLGHRMGLAHLGDELWAGLKWPVLLCLVACLITVLFRTGPASARGSRQVLPGGVLAALLWLVASAGFTLYATYIGSYSRLYGSLAGLVVFLIWVWFTNLALLTGAQFNVELSRVRPGGTDTPRGDTDTRPGGHGAAEDESEDGPEDGSGDQTGRDTRDQTEASPGSS</sequence>
<reference evidence="8 9" key="1">
    <citation type="submission" date="2022-10" db="EMBL/GenBank/DDBJ databases">
        <title>The complete genomes of actinobacterial strains from the NBC collection.</title>
        <authorList>
            <person name="Joergensen T.S."/>
            <person name="Alvarez Arevalo M."/>
            <person name="Sterndorff E.B."/>
            <person name="Faurdal D."/>
            <person name="Vuksanovic O."/>
            <person name="Mourched A.-S."/>
            <person name="Charusanti P."/>
            <person name="Shaw S."/>
            <person name="Blin K."/>
            <person name="Weber T."/>
        </authorList>
    </citation>
    <scope>NUCLEOTIDE SEQUENCE [LARGE SCALE GENOMIC DNA]</scope>
    <source>
        <strain evidence="8 9">NBC 01769</strain>
    </source>
</reference>
<feature type="region of interest" description="Disordered" evidence="6">
    <location>
        <begin position="299"/>
        <end position="353"/>
    </location>
</feature>
<keyword evidence="4 7" id="KW-1133">Transmembrane helix</keyword>